<organism evidence="1 2">
    <name type="scientific">Gloeocapsopsis dulcis AAB1 = 1H9</name>
    <dbReference type="NCBI Taxonomy" id="1433147"/>
    <lineage>
        <taxon>Bacteria</taxon>
        <taxon>Bacillati</taxon>
        <taxon>Cyanobacteriota</taxon>
        <taxon>Cyanophyceae</taxon>
        <taxon>Oscillatoriophycideae</taxon>
        <taxon>Chroococcales</taxon>
        <taxon>Chroococcaceae</taxon>
        <taxon>Gloeocapsopsis</taxon>
        <taxon>Gloeocapsopsis dulcis</taxon>
    </lineage>
</organism>
<name>A0A6N8FZW9_9CHRO</name>
<gene>
    <name evidence="1" type="ORF">BWI75_19260</name>
</gene>
<dbReference type="RefSeq" id="WP_105222031.1">
    <property type="nucleotide sequence ID" value="NZ_CAWNSU010000123.1"/>
</dbReference>
<accession>A0A6N8FZW9</accession>
<proteinExistence type="predicted"/>
<keyword evidence="2" id="KW-1185">Reference proteome</keyword>
<evidence type="ECO:0000313" key="1">
    <source>
        <dbReference type="EMBL" id="MUL38409.1"/>
    </source>
</evidence>
<dbReference type="OrthoDB" id="487201at2"/>
<sequence>MFQNQLHKFMLAATLSVPIVSLSPQSTLAAPRYLEVYNNNDLDIVELYVSPMRSDKWGQDVLGANILPSEGYELVRLVNSSHCDYDIQAIYEDRSSDTGQLNLCEDTSIEFYGYGGDD</sequence>
<evidence type="ECO:0000313" key="2">
    <source>
        <dbReference type="Proteomes" id="UP000441797"/>
    </source>
</evidence>
<reference evidence="1 2" key="1">
    <citation type="journal article" date="2019" name="Front. Microbiol.">
        <title>Genomic Features for Desiccation Tolerance and Sugar Biosynthesis in the Extremophile Gloeocapsopsis sp. UTEX B3054.</title>
        <authorList>
            <person name="Urrejola C."/>
            <person name="Alcorta J."/>
            <person name="Salas L."/>
            <person name="Vasquez M."/>
            <person name="Polz M.F."/>
            <person name="Vicuna R."/>
            <person name="Diez B."/>
        </authorList>
    </citation>
    <scope>NUCLEOTIDE SEQUENCE [LARGE SCALE GENOMIC DNA]</scope>
    <source>
        <strain evidence="1 2">1H9</strain>
    </source>
</reference>
<dbReference type="EMBL" id="NAPY01000038">
    <property type="protein sequence ID" value="MUL38409.1"/>
    <property type="molecule type" value="Genomic_DNA"/>
</dbReference>
<dbReference type="Proteomes" id="UP000441797">
    <property type="component" value="Unassembled WGS sequence"/>
</dbReference>
<protein>
    <submittedName>
        <fullName evidence="1">Uncharacterized protein</fullName>
    </submittedName>
</protein>
<comment type="caution">
    <text evidence="1">The sequence shown here is derived from an EMBL/GenBank/DDBJ whole genome shotgun (WGS) entry which is preliminary data.</text>
</comment>
<dbReference type="AlphaFoldDB" id="A0A6N8FZW9"/>